<feature type="domain" description="UmuC" evidence="11">
    <location>
        <begin position="4"/>
        <end position="278"/>
    </location>
</feature>
<feature type="region of interest" description="Disordered" evidence="10">
    <location>
        <begin position="591"/>
        <end position="628"/>
    </location>
</feature>
<dbReference type="GO" id="GO:0005657">
    <property type="term" value="C:replication fork"/>
    <property type="evidence" value="ECO:0007669"/>
    <property type="project" value="TreeGrafter"/>
</dbReference>
<feature type="non-terminal residue" evidence="12">
    <location>
        <position position="1"/>
    </location>
</feature>
<dbReference type="InterPro" id="IPR017961">
    <property type="entry name" value="DNA_pol_Y-fam_little_finger"/>
</dbReference>
<dbReference type="Pfam" id="PF11799">
    <property type="entry name" value="IMS_C"/>
    <property type="match status" value="1"/>
</dbReference>
<evidence type="ECO:0000313" key="13">
    <source>
        <dbReference type="Proteomes" id="UP001432027"/>
    </source>
</evidence>
<keyword evidence="13" id="KW-1185">Reference proteome</keyword>
<dbReference type="GO" id="GO:0005634">
    <property type="term" value="C:nucleus"/>
    <property type="evidence" value="ECO:0007669"/>
    <property type="project" value="UniProtKB-SubCell"/>
</dbReference>
<evidence type="ECO:0000256" key="6">
    <source>
        <dbReference type="ARBA" id="ARBA00022842"/>
    </source>
</evidence>
<gene>
    <name evidence="12" type="ORF">PENTCL1PPCAC_11358</name>
</gene>
<dbReference type="AlphaFoldDB" id="A0AAV5T4R8"/>
<evidence type="ECO:0000256" key="8">
    <source>
        <dbReference type="ARBA" id="ARBA00023242"/>
    </source>
</evidence>
<dbReference type="FunFam" id="3.40.1170.60:FF:000003">
    <property type="entry name" value="DNA polymerase eta"/>
    <property type="match status" value="1"/>
</dbReference>
<evidence type="ECO:0000259" key="11">
    <source>
        <dbReference type="PROSITE" id="PS50173"/>
    </source>
</evidence>
<dbReference type="Gene3D" id="1.10.150.20">
    <property type="entry name" value="5' to 3' exonuclease, C-terminal subdomain"/>
    <property type="match status" value="1"/>
</dbReference>
<dbReference type="Proteomes" id="UP001432027">
    <property type="component" value="Unassembled WGS sequence"/>
</dbReference>
<dbReference type="SUPFAM" id="SSF100879">
    <property type="entry name" value="Lesion bypass DNA polymerase (Y-family), little finger domain"/>
    <property type="match status" value="1"/>
</dbReference>
<protein>
    <recommendedName>
        <fullName evidence="9">DNA polymerase eta</fullName>
    </recommendedName>
</protein>
<proteinExistence type="predicted"/>
<dbReference type="InterPro" id="IPR036775">
    <property type="entry name" value="DNA_pol_Y-fam_lit_finger_sf"/>
</dbReference>
<name>A0AAV5T4R8_9BILA</name>
<evidence type="ECO:0000313" key="12">
    <source>
        <dbReference type="EMBL" id="GMS89183.1"/>
    </source>
</evidence>
<evidence type="ECO:0000256" key="3">
    <source>
        <dbReference type="ARBA" id="ARBA00022695"/>
    </source>
</evidence>
<dbReference type="Gene3D" id="3.30.1490.100">
    <property type="entry name" value="DNA polymerase, Y-family, little finger domain"/>
    <property type="match status" value="1"/>
</dbReference>
<reference evidence="12" key="1">
    <citation type="submission" date="2023-10" db="EMBL/GenBank/DDBJ databases">
        <title>Genome assembly of Pristionchus species.</title>
        <authorList>
            <person name="Yoshida K."/>
            <person name="Sommer R.J."/>
        </authorList>
    </citation>
    <scope>NUCLEOTIDE SEQUENCE</scope>
    <source>
        <strain evidence="12">RS0144</strain>
    </source>
</reference>
<keyword evidence="6" id="KW-0460">Magnesium</keyword>
<dbReference type="GO" id="GO:0006281">
    <property type="term" value="P:DNA repair"/>
    <property type="evidence" value="ECO:0007669"/>
    <property type="project" value="UniProtKB-KW"/>
</dbReference>
<dbReference type="InterPro" id="IPR052230">
    <property type="entry name" value="DNA_polymerase_eta"/>
</dbReference>
<dbReference type="GO" id="GO:0009314">
    <property type="term" value="P:response to radiation"/>
    <property type="evidence" value="ECO:0007669"/>
    <property type="project" value="TreeGrafter"/>
</dbReference>
<evidence type="ECO:0000256" key="2">
    <source>
        <dbReference type="ARBA" id="ARBA00022679"/>
    </source>
</evidence>
<comment type="caution">
    <text evidence="12">The sequence shown here is derived from an EMBL/GenBank/DDBJ whole genome shotgun (WGS) entry which is preliminary data.</text>
</comment>
<organism evidence="12 13">
    <name type="scientific">Pristionchus entomophagus</name>
    <dbReference type="NCBI Taxonomy" id="358040"/>
    <lineage>
        <taxon>Eukaryota</taxon>
        <taxon>Metazoa</taxon>
        <taxon>Ecdysozoa</taxon>
        <taxon>Nematoda</taxon>
        <taxon>Chromadorea</taxon>
        <taxon>Rhabditida</taxon>
        <taxon>Rhabditina</taxon>
        <taxon>Diplogasteromorpha</taxon>
        <taxon>Diplogasteroidea</taxon>
        <taxon>Neodiplogasteridae</taxon>
        <taxon>Pristionchus</taxon>
    </lineage>
</organism>
<dbReference type="GO" id="GO:0042276">
    <property type="term" value="P:error-prone translesion synthesis"/>
    <property type="evidence" value="ECO:0007669"/>
    <property type="project" value="TreeGrafter"/>
</dbReference>
<dbReference type="EMBL" id="BTSX01000003">
    <property type="protein sequence ID" value="GMS89183.1"/>
    <property type="molecule type" value="Genomic_DNA"/>
</dbReference>
<dbReference type="PANTHER" id="PTHR45873:SF1">
    <property type="entry name" value="DNA POLYMERASE ETA"/>
    <property type="match status" value="1"/>
</dbReference>
<dbReference type="Pfam" id="PF21704">
    <property type="entry name" value="POLH-Rev1_HhH"/>
    <property type="match status" value="1"/>
</dbReference>
<accession>A0AAV5T4R8</accession>
<dbReference type="Gene3D" id="3.30.70.270">
    <property type="match status" value="1"/>
</dbReference>
<feature type="compositionally biased region" description="Basic and acidic residues" evidence="10">
    <location>
        <begin position="604"/>
        <end position="628"/>
    </location>
</feature>
<evidence type="ECO:0000256" key="5">
    <source>
        <dbReference type="ARBA" id="ARBA00022763"/>
    </source>
</evidence>
<dbReference type="Pfam" id="PF00817">
    <property type="entry name" value="IMS"/>
    <property type="match status" value="1"/>
</dbReference>
<dbReference type="SUPFAM" id="SSF56672">
    <property type="entry name" value="DNA/RNA polymerases"/>
    <property type="match status" value="1"/>
</dbReference>
<keyword evidence="3" id="KW-0548">Nucleotidyltransferase</keyword>
<dbReference type="InterPro" id="IPR043502">
    <property type="entry name" value="DNA/RNA_pol_sf"/>
</dbReference>
<dbReference type="PROSITE" id="PS50173">
    <property type="entry name" value="UMUC"/>
    <property type="match status" value="1"/>
</dbReference>
<dbReference type="InterPro" id="IPR001126">
    <property type="entry name" value="UmuC"/>
</dbReference>
<dbReference type="GO" id="GO:0035861">
    <property type="term" value="C:site of double-strand break"/>
    <property type="evidence" value="ECO:0007669"/>
    <property type="project" value="TreeGrafter"/>
</dbReference>
<keyword evidence="7" id="KW-0234">DNA repair</keyword>
<feature type="non-terminal residue" evidence="12">
    <location>
        <position position="628"/>
    </location>
</feature>
<keyword evidence="2" id="KW-0808">Transferase</keyword>
<keyword evidence="4" id="KW-0479">Metal-binding</keyword>
<keyword evidence="8" id="KW-0539">Nucleus</keyword>
<dbReference type="GO" id="GO:0003887">
    <property type="term" value="F:DNA-directed DNA polymerase activity"/>
    <property type="evidence" value="ECO:0007669"/>
    <property type="project" value="TreeGrafter"/>
</dbReference>
<evidence type="ECO:0000256" key="7">
    <source>
        <dbReference type="ARBA" id="ARBA00023204"/>
    </source>
</evidence>
<evidence type="ECO:0000256" key="10">
    <source>
        <dbReference type="SAM" id="MobiDB-lite"/>
    </source>
</evidence>
<dbReference type="GO" id="GO:0003684">
    <property type="term" value="F:damaged DNA binding"/>
    <property type="evidence" value="ECO:0007669"/>
    <property type="project" value="InterPro"/>
</dbReference>
<dbReference type="InterPro" id="IPR043128">
    <property type="entry name" value="Rev_trsase/Diguanyl_cyclase"/>
</dbReference>
<keyword evidence="5" id="KW-0227">DNA damage</keyword>
<comment type="subcellular location">
    <subcellularLocation>
        <location evidence="1">Nucleus</location>
    </subcellularLocation>
</comment>
<evidence type="ECO:0000256" key="4">
    <source>
        <dbReference type="ARBA" id="ARBA00022723"/>
    </source>
</evidence>
<dbReference type="Gene3D" id="3.40.1170.60">
    <property type="match status" value="1"/>
</dbReference>
<evidence type="ECO:0000256" key="9">
    <source>
        <dbReference type="ARBA" id="ARBA00044975"/>
    </source>
</evidence>
<dbReference type="GO" id="GO:0046872">
    <property type="term" value="F:metal ion binding"/>
    <property type="evidence" value="ECO:0007669"/>
    <property type="project" value="UniProtKB-KW"/>
</dbReference>
<evidence type="ECO:0000256" key="1">
    <source>
        <dbReference type="ARBA" id="ARBA00004123"/>
    </source>
</evidence>
<dbReference type="PANTHER" id="PTHR45873">
    <property type="entry name" value="DNA POLYMERASE ETA"/>
    <property type="match status" value="1"/>
</dbReference>
<sequence length="628" mass="70705">SRVVVLVDMDCFYAQVEQRDKPDLWGKPVGVLQYSANGQSGLIAVSYEARPFGVKRGMTAKQCKELCPDIEICLVPQGEFADKADIQKYRDASAEVFAVLGSVDPRIILERASVDEAFLDCTVYVESRVNGEDREETIQRLLHPDSLPTSFVVDGEEEEKNEDGVEGNVEDVNEKTREKMKNERKELRRRTKVEEFIQKCRCDDECLKIALAAEFTERLREKVKEKTQFYCSAGVGNNKMMAKLVCAAHKPRKQSFVPPGGEMDVLRGTSISSIRGLGGKQGNALMERLRINTMGELSSLSSSVLSSLFPSQVDWLMKLARGDDDEPVKARTTQISIAVGKNFPGKMAISTTKEARHWLDGLTKELGKRLADDKVKNRRMAQNIVVHLTTDVSTSRTVRVGAADEKEERLLEKLWPVMLSLRKGSGEDMWHPPIFNISLSAGRFLEGLPSKEKSIMGWMERRTKQLEEMEVSGPVEILSGDVATDEKERLEREEIGEGQEEKDDEEVTMFLLLIFFFNRIRRHNKLMLYVEVIPKGVEGMMEEDDDCLILEEEDEEPGTSTSRPFHRAALLQINESQFELDDEGWQIFPMSSAIPSSVPSEVDEASRGTESRCSIDEKSRGSEGGGRR</sequence>